<gene>
    <name evidence="1" type="ORF">Baya_5121</name>
</gene>
<protein>
    <submittedName>
        <fullName evidence="1">Uncharacterized protein</fullName>
    </submittedName>
</protein>
<comment type="caution">
    <text evidence="1">The sequence shown here is derived from an EMBL/GenBank/DDBJ whole genome shotgun (WGS) entry which is preliminary data.</text>
</comment>
<dbReference type="Proteomes" id="UP000319801">
    <property type="component" value="Unassembled WGS sequence"/>
</dbReference>
<keyword evidence="2" id="KW-1185">Reference proteome</keyword>
<name>A0A556TVF9_BAGYA</name>
<proteinExistence type="predicted"/>
<evidence type="ECO:0000313" key="2">
    <source>
        <dbReference type="Proteomes" id="UP000319801"/>
    </source>
</evidence>
<reference evidence="1 2" key="1">
    <citation type="journal article" date="2019" name="Genome Biol. Evol.">
        <title>Whole-Genome Sequencing of the Giant Devil Catfish, Bagarius yarrelli.</title>
        <authorList>
            <person name="Jiang W."/>
            <person name="Lv Y."/>
            <person name="Cheng L."/>
            <person name="Yang K."/>
            <person name="Chao B."/>
            <person name="Wang X."/>
            <person name="Li Y."/>
            <person name="Pan X."/>
            <person name="You X."/>
            <person name="Zhang Y."/>
            <person name="Yang J."/>
            <person name="Li J."/>
            <person name="Zhang X."/>
            <person name="Liu S."/>
            <person name="Sun C."/>
            <person name="Yang J."/>
            <person name="Shi Q."/>
        </authorList>
    </citation>
    <scope>NUCLEOTIDE SEQUENCE [LARGE SCALE GENOMIC DNA]</scope>
    <source>
        <strain evidence="1">JWS20170419001</strain>
        <tissue evidence="1">Muscle</tissue>
    </source>
</reference>
<organism evidence="1 2">
    <name type="scientific">Bagarius yarrelli</name>
    <name type="common">Goonch</name>
    <name type="synonym">Bagrus yarrelli</name>
    <dbReference type="NCBI Taxonomy" id="175774"/>
    <lineage>
        <taxon>Eukaryota</taxon>
        <taxon>Metazoa</taxon>
        <taxon>Chordata</taxon>
        <taxon>Craniata</taxon>
        <taxon>Vertebrata</taxon>
        <taxon>Euteleostomi</taxon>
        <taxon>Actinopterygii</taxon>
        <taxon>Neopterygii</taxon>
        <taxon>Teleostei</taxon>
        <taxon>Ostariophysi</taxon>
        <taxon>Siluriformes</taxon>
        <taxon>Sisoridae</taxon>
        <taxon>Sisorinae</taxon>
        <taxon>Bagarius</taxon>
    </lineage>
</organism>
<sequence>MKDGQLQWRMNEQSTVMFALIDGQCQAKRPSCLAAMSFSTSALLLCEEADQTRRRAGGLLFVIRGEVEAALAWLQVGKNALMRFYHLLFLSI</sequence>
<evidence type="ECO:0000313" key="1">
    <source>
        <dbReference type="EMBL" id="TSK82225.1"/>
    </source>
</evidence>
<dbReference type="EMBL" id="VCAZ01000021">
    <property type="protein sequence ID" value="TSK82225.1"/>
    <property type="molecule type" value="Genomic_DNA"/>
</dbReference>
<accession>A0A556TVF9</accession>
<dbReference type="AlphaFoldDB" id="A0A556TVF9"/>